<evidence type="ECO:0000259" key="1">
    <source>
        <dbReference type="Pfam" id="PF07534"/>
    </source>
</evidence>
<feature type="domain" description="TLDc" evidence="1">
    <location>
        <begin position="21"/>
        <end position="93"/>
    </location>
</feature>
<proteinExistence type="predicted"/>
<keyword evidence="3" id="KW-1185">Reference proteome</keyword>
<gene>
    <name evidence="2" type="ORF">EIN_219620</name>
</gene>
<sequence length="103" mass="11952">MEQNFNFGLENGERQKLEEITKKKISNIVFNSFEDDWSKDTSVFDDKIKGKSDLLFLIEDDQKNKFGGVYYGTIDKSGQWLKNDTSFIFSIVRNGELNPKILC</sequence>
<dbReference type="Pfam" id="PF07534">
    <property type="entry name" value="TLD"/>
    <property type="match status" value="1"/>
</dbReference>
<dbReference type="InterPro" id="IPR006571">
    <property type="entry name" value="TLDc_dom"/>
</dbReference>
<dbReference type="Proteomes" id="UP000014680">
    <property type="component" value="Unassembled WGS sequence"/>
</dbReference>
<dbReference type="AlphaFoldDB" id="L7FMR2"/>
<dbReference type="VEuPathDB" id="AmoebaDB:EIN_219620"/>
<dbReference type="OrthoDB" id="33585at2759"/>
<dbReference type="KEGG" id="eiv:EIN_219620"/>
<evidence type="ECO:0000313" key="2">
    <source>
        <dbReference type="EMBL" id="ELP89540.1"/>
    </source>
</evidence>
<dbReference type="EMBL" id="KB206609">
    <property type="protein sequence ID" value="ELP89540.1"/>
    <property type="molecule type" value="Genomic_DNA"/>
</dbReference>
<accession>L7FMR2</accession>
<dbReference type="GeneID" id="14888518"/>
<evidence type="ECO:0000313" key="3">
    <source>
        <dbReference type="Proteomes" id="UP000014680"/>
    </source>
</evidence>
<protein>
    <recommendedName>
        <fullName evidence="1">TLDc domain-containing protein</fullName>
    </recommendedName>
</protein>
<dbReference type="RefSeq" id="XP_004256311.1">
    <property type="nucleotide sequence ID" value="XM_004256263.1"/>
</dbReference>
<reference evidence="2 3" key="1">
    <citation type="submission" date="2012-10" db="EMBL/GenBank/DDBJ databases">
        <authorList>
            <person name="Zafar N."/>
            <person name="Inman J."/>
            <person name="Hall N."/>
            <person name="Lorenzi H."/>
            <person name="Caler E."/>
        </authorList>
    </citation>
    <scope>NUCLEOTIDE SEQUENCE [LARGE SCALE GENOMIC DNA]</scope>
    <source>
        <strain evidence="2 3">IP1</strain>
    </source>
</reference>
<name>L7FMR2_ENTIV</name>
<organism evidence="2 3">
    <name type="scientific">Entamoeba invadens IP1</name>
    <dbReference type="NCBI Taxonomy" id="370355"/>
    <lineage>
        <taxon>Eukaryota</taxon>
        <taxon>Amoebozoa</taxon>
        <taxon>Evosea</taxon>
        <taxon>Archamoebae</taxon>
        <taxon>Mastigamoebida</taxon>
        <taxon>Entamoebidae</taxon>
        <taxon>Entamoeba</taxon>
    </lineage>
</organism>